<reference evidence="2" key="2">
    <citation type="submission" date="2022-07" db="EMBL/GenBank/DDBJ databases">
        <title>Whole Genome Sequencing of Streptococcus suis.</title>
        <authorList>
            <person name="Dai X."/>
            <person name="Huang J."/>
            <person name="Wang L."/>
        </authorList>
    </citation>
    <scope>NUCLEOTIDE SEQUENCE</scope>
    <source>
        <strain evidence="2">HDJ11</strain>
    </source>
</reference>
<sequence>MWDKEFDREELYYSSLREAREEAWEEAWEEAREETEQKERLEFAQRLLADGLDNDAIARYTTLPLSLVEQLRSQLVAGF</sequence>
<protein>
    <submittedName>
        <fullName evidence="1">Uncharacterized protein</fullName>
    </submittedName>
</protein>
<name>A0A0M9FHX1_STRSU</name>
<dbReference type="AlphaFoldDB" id="A0A0M9FHX1"/>
<dbReference type="RefSeq" id="WP_053863939.1">
    <property type="nucleotide sequence ID" value="NZ_CP025043.1"/>
</dbReference>
<accession>A0A0M9FHX1</accession>
<dbReference type="Proteomes" id="UP001152877">
    <property type="component" value="Unassembled WGS sequence"/>
</dbReference>
<evidence type="ECO:0000313" key="1">
    <source>
        <dbReference type="EMBL" id="AUA18833.1"/>
    </source>
</evidence>
<gene>
    <name evidence="1" type="ORF">CWI26_04660</name>
    <name evidence="2" type="ORF">NOL11_02835</name>
</gene>
<organism evidence="1 3">
    <name type="scientific">Streptococcus suis</name>
    <dbReference type="NCBI Taxonomy" id="1307"/>
    <lineage>
        <taxon>Bacteria</taxon>
        <taxon>Bacillati</taxon>
        <taxon>Bacillota</taxon>
        <taxon>Bacilli</taxon>
        <taxon>Lactobacillales</taxon>
        <taxon>Streptococcaceae</taxon>
        <taxon>Streptococcus</taxon>
    </lineage>
</organism>
<proteinExistence type="predicted"/>
<evidence type="ECO:0000313" key="2">
    <source>
        <dbReference type="EMBL" id="MDG4515912.1"/>
    </source>
</evidence>
<dbReference type="EMBL" id="CP025043">
    <property type="protein sequence ID" value="AUA18833.1"/>
    <property type="molecule type" value="Genomic_DNA"/>
</dbReference>
<dbReference type="EMBL" id="JANFMI010000006">
    <property type="protein sequence ID" value="MDG4515912.1"/>
    <property type="molecule type" value="Genomic_DNA"/>
</dbReference>
<dbReference type="Proteomes" id="UP000231863">
    <property type="component" value="Chromosome"/>
</dbReference>
<reference evidence="1 3" key="1">
    <citation type="submission" date="2017-11" db="EMBL/GenBank/DDBJ databases">
        <title>Genome analysis of Streptococcus suis serotype chz stain ah681.</title>
        <authorList>
            <person name="Pan Z."/>
            <person name="Zhang Y."/>
            <person name="Ma J."/>
            <person name="Lu P."/>
            <person name="Zhu Y."/>
            <person name="Zhong X."/>
            <person name="Dong W."/>
            <person name="Lu C."/>
            <person name="Yao H."/>
        </authorList>
    </citation>
    <scope>NUCLEOTIDE SEQUENCE [LARGE SCALE GENOMIC DNA]</scope>
    <source>
        <strain evidence="1 3">AH681</strain>
    </source>
</reference>
<evidence type="ECO:0000313" key="3">
    <source>
        <dbReference type="Proteomes" id="UP000231863"/>
    </source>
</evidence>